<gene>
    <name evidence="2" type="ORF">DY000_02046236</name>
</gene>
<feature type="region of interest" description="Disordered" evidence="1">
    <location>
        <begin position="44"/>
        <end position="85"/>
    </location>
</feature>
<dbReference type="EMBL" id="QGKV02000297">
    <property type="protein sequence ID" value="KAF3605407.1"/>
    <property type="molecule type" value="Genomic_DNA"/>
</dbReference>
<organism evidence="2 3">
    <name type="scientific">Brassica cretica</name>
    <name type="common">Mustard</name>
    <dbReference type="NCBI Taxonomy" id="69181"/>
    <lineage>
        <taxon>Eukaryota</taxon>
        <taxon>Viridiplantae</taxon>
        <taxon>Streptophyta</taxon>
        <taxon>Embryophyta</taxon>
        <taxon>Tracheophyta</taxon>
        <taxon>Spermatophyta</taxon>
        <taxon>Magnoliopsida</taxon>
        <taxon>eudicotyledons</taxon>
        <taxon>Gunneridae</taxon>
        <taxon>Pentapetalae</taxon>
        <taxon>rosids</taxon>
        <taxon>malvids</taxon>
        <taxon>Brassicales</taxon>
        <taxon>Brassicaceae</taxon>
        <taxon>Brassiceae</taxon>
        <taxon>Brassica</taxon>
    </lineage>
</organism>
<dbReference type="Proteomes" id="UP000266723">
    <property type="component" value="Unassembled WGS sequence"/>
</dbReference>
<comment type="caution">
    <text evidence="2">The sequence shown here is derived from an EMBL/GenBank/DDBJ whole genome shotgun (WGS) entry which is preliminary data.</text>
</comment>
<evidence type="ECO:0000313" key="3">
    <source>
        <dbReference type="Proteomes" id="UP000266723"/>
    </source>
</evidence>
<feature type="compositionally biased region" description="Polar residues" evidence="1">
    <location>
        <begin position="66"/>
        <end position="80"/>
    </location>
</feature>
<proteinExistence type="predicted"/>
<sequence>MACFAQQDEANKATNDRLATLAAALETLDGEGNEIDMERRRVFATTNPNPGVGQPTDGANPANADTAHTTSGADTLTSQRDPFDNKMRSHSHICAIDRQMTNVSRLRLSHPELKGILLDILTNQQSLNIDDRKEEHEIIE</sequence>
<keyword evidence="3" id="KW-1185">Reference proteome</keyword>
<reference evidence="2 3" key="1">
    <citation type="journal article" date="2020" name="BMC Genomics">
        <title>Intraspecific diversification of the crop wild relative Brassica cretica Lam. using demographic model selection.</title>
        <authorList>
            <person name="Kioukis A."/>
            <person name="Michalopoulou V.A."/>
            <person name="Briers L."/>
            <person name="Pirintsos S."/>
            <person name="Studholme D.J."/>
            <person name="Pavlidis P."/>
            <person name="Sarris P.F."/>
        </authorList>
    </citation>
    <scope>NUCLEOTIDE SEQUENCE [LARGE SCALE GENOMIC DNA]</scope>
    <source>
        <strain evidence="3">cv. PFS-1207/04</strain>
    </source>
</reference>
<accession>A0ABQ7EPE5</accession>
<name>A0ABQ7EPE5_BRACR</name>
<evidence type="ECO:0000313" key="2">
    <source>
        <dbReference type="EMBL" id="KAF3605407.1"/>
    </source>
</evidence>
<protein>
    <submittedName>
        <fullName evidence="2">Uncharacterized protein</fullName>
    </submittedName>
</protein>
<evidence type="ECO:0000256" key="1">
    <source>
        <dbReference type="SAM" id="MobiDB-lite"/>
    </source>
</evidence>